<sequence length="128" mass="14447">MTQLAHIGIVVTDVERSKKFYKEFCGCEPGKLIQDERYKLQYLDAAGQTIILLQLLSGDPEAPRRCGAVDHIAFQVQDIDSAVDKLRSAAVKLQMEKPQVEIIGAKIFYFFGPDGERLEYVQALNEKQ</sequence>
<dbReference type="PANTHER" id="PTHR43048:SF3">
    <property type="entry name" value="METHYLMALONYL-COA EPIMERASE, MITOCHONDRIAL"/>
    <property type="match status" value="1"/>
</dbReference>
<dbReference type="InterPro" id="IPR037523">
    <property type="entry name" value="VOC_core"/>
</dbReference>
<name>A0ABZ3IFX2_9FIRM</name>
<dbReference type="Gene3D" id="3.10.180.10">
    <property type="entry name" value="2,3-Dihydroxybiphenyl 1,2-Dioxygenase, domain 1"/>
    <property type="match status" value="1"/>
</dbReference>
<dbReference type="PROSITE" id="PS51819">
    <property type="entry name" value="VOC"/>
    <property type="match status" value="1"/>
</dbReference>
<reference evidence="3" key="1">
    <citation type="submission" date="2024-05" db="EMBL/GenBank/DDBJ databases">
        <title>Isolation and characterization of Sporomusa carbonis sp. nov., a carboxydotrophic hydrogenogen in the genus of Sporomusa isolated from a charcoal burning pile.</title>
        <authorList>
            <person name="Boeer T."/>
            <person name="Rosenbaum F."/>
            <person name="Eysell L."/>
            <person name="Mueller V."/>
            <person name="Daniel R."/>
            <person name="Poehlein A."/>
        </authorList>
    </citation>
    <scope>NUCLEOTIDE SEQUENCE [LARGE SCALE GENOMIC DNA]</scope>
    <source>
        <strain evidence="3">DSM 10669</strain>
    </source>
</reference>
<keyword evidence="4" id="KW-1185">Reference proteome</keyword>
<accession>A0ABZ3IFX2</accession>
<keyword evidence="1" id="KW-0479">Metal-binding</keyword>
<evidence type="ECO:0000313" key="3">
    <source>
        <dbReference type="EMBL" id="XFO64580.1"/>
    </source>
</evidence>
<dbReference type="RefSeq" id="WP_094606018.1">
    <property type="nucleotide sequence ID" value="NZ_CP155573.1"/>
</dbReference>
<feature type="domain" description="VOC" evidence="2">
    <location>
        <begin position="3"/>
        <end position="123"/>
    </location>
</feature>
<dbReference type="PANTHER" id="PTHR43048">
    <property type="entry name" value="METHYLMALONYL-COA EPIMERASE"/>
    <property type="match status" value="1"/>
</dbReference>
<dbReference type="Proteomes" id="UP000216752">
    <property type="component" value="Chromosome"/>
</dbReference>
<evidence type="ECO:0000313" key="4">
    <source>
        <dbReference type="Proteomes" id="UP000216752"/>
    </source>
</evidence>
<evidence type="ECO:0000259" key="2">
    <source>
        <dbReference type="PROSITE" id="PS51819"/>
    </source>
</evidence>
<gene>
    <name evidence="3" type="ORF">SPSIL_006820</name>
</gene>
<dbReference type="InterPro" id="IPR029068">
    <property type="entry name" value="Glyas_Bleomycin-R_OHBP_Dase"/>
</dbReference>
<dbReference type="SUPFAM" id="SSF54593">
    <property type="entry name" value="Glyoxalase/Bleomycin resistance protein/Dihydroxybiphenyl dioxygenase"/>
    <property type="match status" value="1"/>
</dbReference>
<dbReference type="InterPro" id="IPR004360">
    <property type="entry name" value="Glyas_Fos-R_dOase_dom"/>
</dbReference>
<dbReference type="Pfam" id="PF00903">
    <property type="entry name" value="Glyoxalase"/>
    <property type="match status" value="1"/>
</dbReference>
<protein>
    <recommendedName>
        <fullName evidence="2">VOC domain-containing protein</fullName>
    </recommendedName>
</protein>
<proteinExistence type="predicted"/>
<evidence type="ECO:0000256" key="1">
    <source>
        <dbReference type="ARBA" id="ARBA00022723"/>
    </source>
</evidence>
<organism evidence="3 4">
    <name type="scientific">Sporomusa silvacetica DSM 10669</name>
    <dbReference type="NCBI Taxonomy" id="1123289"/>
    <lineage>
        <taxon>Bacteria</taxon>
        <taxon>Bacillati</taxon>
        <taxon>Bacillota</taxon>
        <taxon>Negativicutes</taxon>
        <taxon>Selenomonadales</taxon>
        <taxon>Sporomusaceae</taxon>
        <taxon>Sporomusa</taxon>
    </lineage>
</organism>
<dbReference type="EMBL" id="CP155573">
    <property type="protein sequence ID" value="XFO64580.1"/>
    <property type="molecule type" value="Genomic_DNA"/>
</dbReference>
<dbReference type="InterPro" id="IPR051785">
    <property type="entry name" value="MMCE/EMCE_epimerase"/>
</dbReference>